<dbReference type="GO" id="GO:0005829">
    <property type="term" value="C:cytosol"/>
    <property type="evidence" value="ECO:0007669"/>
    <property type="project" value="TreeGrafter"/>
</dbReference>
<dbReference type="GO" id="GO:0019915">
    <property type="term" value="P:lipid storage"/>
    <property type="evidence" value="ECO:0007669"/>
    <property type="project" value="TreeGrafter"/>
</dbReference>
<dbReference type="PANTHER" id="PTHR14024:SF49">
    <property type="entry name" value="LIPID STORAGE DROPLETS SURFACE-BINDING PROTEIN 1"/>
    <property type="match status" value="1"/>
</dbReference>
<dbReference type="Pfam" id="PF03036">
    <property type="entry name" value="Perilipin"/>
    <property type="match status" value="1"/>
</dbReference>
<evidence type="ECO:0000313" key="4">
    <source>
        <dbReference type="Ensembl" id="ENSSPAP00000027191.1"/>
    </source>
</evidence>
<dbReference type="InterPro" id="IPR004279">
    <property type="entry name" value="Perilipin"/>
</dbReference>
<dbReference type="Ensembl" id="ENSSPAT00000027635.1">
    <property type="protein sequence ID" value="ENSSPAP00000027191.1"/>
    <property type="gene ID" value="ENSSPAG00000020497.1"/>
</dbReference>
<evidence type="ECO:0000256" key="1">
    <source>
        <dbReference type="ARBA" id="ARBA00004502"/>
    </source>
</evidence>
<sequence length="127" mass="13743">CNCVALDPPLSQSAVSRLANLPVVRSACAKLSVLYTDTKCSHPSLRSVCDMLENSVIILGSAALHRFSPVIVKLEPQIAVANGVACKSLDWLEASFPILVSPTEQVTFLFIFQILKSPINCTFPLKD</sequence>
<organism evidence="4">
    <name type="scientific">Stegastes partitus</name>
    <name type="common">bicolor damselfish</name>
    <dbReference type="NCBI Taxonomy" id="144197"/>
    <lineage>
        <taxon>Eukaryota</taxon>
        <taxon>Metazoa</taxon>
        <taxon>Chordata</taxon>
        <taxon>Craniata</taxon>
        <taxon>Vertebrata</taxon>
        <taxon>Euteleostomi</taxon>
        <taxon>Actinopterygii</taxon>
        <taxon>Neopterygii</taxon>
        <taxon>Teleostei</taxon>
        <taxon>Neoteleostei</taxon>
        <taxon>Acanthomorphata</taxon>
        <taxon>Ovalentaria</taxon>
        <taxon>Pomacentridae</taxon>
        <taxon>Stegastes</taxon>
    </lineage>
</organism>
<comment type="subcellular location">
    <subcellularLocation>
        <location evidence="1">Lipid droplet</location>
    </subcellularLocation>
</comment>
<evidence type="ECO:0000256" key="3">
    <source>
        <dbReference type="ARBA" id="ARBA00022677"/>
    </source>
</evidence>
<dbReference type="PANTHER" id="PTHR14024">
    <property type="entry name" value="PERILIPIN"/>
    <property type="match status" value="1"/>
</dbReference>
<reference evidence="4" key="1">
    <citation type="submission" date="2023-09" db="UniProtKB">
        <authorList>
            <consortium name="Ensembl"/>
        </authorList>
    </citation>
    <scope>IDENTIFICATION</scope>
</reference>
<accession>A0A3B5B348</accession>
<dbReference type="GeneTree" id="ENSGT00950000182920"/>
<dbReference type="AlphaFoldDB" id="A0A3B5B348"/>
<name>A0A3B5B348_9TELE</name>
<evidence type="ECO:0000256" key="2">
    <source>
        <dbReference type="ARBA" id="ARBA00006311"/>
    </source>
</evidence>
<keyword evidence="3" id="KW-0551">Lipid droplet</keyword>
<proteinExistence type="inferred from homology"/>
<protein>
    <submittedName>
        <fullName evidence="4">Uncharacterized protein</fullName>
    </submittedName>
</protein>
<dbReference type="GO" id="GO:0010890">
    <property type="term" value="P:positive regulation of triglyceride storage"/>
    <property type="evidence" value="ECO:0007669"/>
    <property type="project" value="TreeGrafter"/>
</dbReference>
<dbReference type="STRING" id="144197.ENSSPAP00000027191"/>
<dbReference type="GO" id="GO:0005811">
    <property type="term" value="C:lipid droplet"/>
    <property type="evidence" value="ECO:0007669"/>
    <property type="project" value="UniProtKB-SubCell"/>
</dbReference>
<comment type="similarity">
    <text evidence="2">Belongs to the perilipin family.</text>
</comment>